<reference evidence="1 2" key="1">
    <citation type="submission" date="2020-08" db="EMBL/GenBank/DDBJ databases">
        <title>Croceimicrobium hydrocarbonivorans gen. nov., sp. nov., a novel marine bacterium isolated from a bacterial consortium that degrades polyethylene terephthalate.</title>
        <authorList>
            <person name="Liu R."/>
        </authorList>
    </citation>
    <scope>NUCLEOTIDE SEQUENCE [LARGE SCALE GENOMIC DNA]</scope>
    <source>
        <strain evidence="1 2">A20-9</strain>
    </source>
</reference>
<evidence type="ECO:0000313" key="1">
    <source>
        <dbReference type="EMBL" id="QNR25598.1"/>
    </source>
</evidence>
<gene>
    <name evidence="1" type="ORF">H4K34_07075</name>
</gene>
<evidence type="ECO:0000313" key="2">
    <source>
        <dbReference type="Proteomes" id="UP000516305"/>
    </source>
</evidence>
<accession>A0A7H0VIQ0</accession>
<name>A0A7H0VIQ0_9FLAO</name>
<dbReference type="EMBL" id="CP060139">
    <property type="protein sequence ID" value="QNR25598.1"/>
    <property type="molecule type" value="Genomic_DNA"/>
</dbReference>
<sequence length="145" mass="17082">MNIIANEEKDMYSFPAFVANAADLMSKYNDQWFHLDYLNSKEGQKAIQLAEQCILYTRPVNRICTVGGNRIMSPDNYIFIPLLTSNEKEALYKFNFLTFDRSNLGKWDKREEFIEAAKQFKNEGKWSDTSEFKFLDDLIKQMSKY</sequence>
<dbReference type="AlphaFoldDB" id="A0A7H0VIQ0"/>
<keyword evidence="2" id="KW-1185">Reference proteome</keyword>
<dbReference type="RefSeq" id="WP_210760125.1">
    <property type="nucleotide sequence ID" value="NZ_CP060139.1"/>
</dbReference>
<organism evidence="1 2">
    <name type="scientific">Croceimicrobium hydrocarbonivorans</name>
    <dbReference type="NCBI Taxonomy" id="2761580"/>
    <lineage>
        <taxon>Bacteria</taxon>
        <taxon>Pseudomonadati</taxon>
        <taxon>Bacteroidota</taxon>
        <taxon>Flavobacteriia</taxon>
        <taxon>Flavobacteriales</taxon>
        <taxon>Owenweeksiaceae</taxon>
        <taxon>Croceimicrobium</taxon>
    </lineage>
</organism>
<dbReference type="KEGG" id="chyd:H4K34_07075"/>
<proteinExistence type="predicted"/>
<protein>
    <submittedName>
        <fullName evidence="1">Uncharacterized protein</fullName>
    </submittedName>
</protein>
<dbReference type="Proteomes" id="UP000516305">
    <property type="component" value="Chromosome"/>
</dbReference>